<keyword evidence="7" id="KW-0131">Cell cycle</keyword>
<feature type="domain" description="AAA+ ATPase" evidence="5">
    <location>
        <begin position="370"/>
        <end position="510"/>
    </location>
</feature>
<keyword evidence="1" id="KW-0547">Nucleotide-binding</keyword>
<evidence type="ECO:0000259" key="6">
    <source>
        <dbReference type="SMART" id="SM01073"/>
    </source>
</evidence>
<dbReference type="InterPro" id="IPR003338">
    <property type="entry name" value="CDC4_N-term_subdom"/>
</dbReference>
<dbReference type="EMBL" id="JAGRRH010000022">
    <property type="protein sequence ID" value="KAG7345469.1"/>
    <property type="molecule type" value="Genomic_DNA"/>
</dbReference>
<dbReference type="PANTHER" id="PTHR23077:SF171">
    <property type="entry name" value="NUCLEAR VALOSIN-CONTAINING PROTEIN-LIKE"/>
    <property type="match status" value="1"/>
</dbReference>
<dbReference type="GO" id="GO:0005524">
    <property type="term" value="F:ATP binding"/>
    <property type="evidence" value="ECO:0007669"/>
    <property type="project" value="UniProtKB-KW"/>
</dbReference>
<keyword evidence="8" id="KW-1185">Reference proteome</keyword>
<feature type="region of interest" description="Disordered" evidence="3">
    <location>
        <begin position="911"/>
        <end position="944"/>
    </location>
</feature>
<evidence type="ECO:0000256" key="3">
    <source>
        <dbReference type="SAM" id="MobiDB-lite"/>
    </source>
</evidence>
<evidence type="ECO:0000256" key="4">
    <source>
        <dbReference type="SAM" id="SignalP"/>
    </source>
</evidence>
<dbReference type="InterPro" id="IPR003593">
    <property type="entry name" value="AAA+_ATPase"/>
</dbReference>
<dbReference type="InterPro" id="IPR003959">
    <property type="entry name" value="ATPase_AAA_core"/>
</dbReference>
<feature type="region of interest" description="Disordered" evidence="3">
    <location>
        <begin position="847"/>
        <end position="874"/>
    </location>
</feature>
<dbReference type="GO" id="GO:0051301">
    <property type="term" value="P:cell division"/>
    <property type="evidence" value="ECO:0007669"/>
    <property type="project" value="UniProtKB-KW"/>
</dbReference>
<dbReference type="InterPro" id="IPR041569">
    <property type="entry name" value="AAA_lid_3"/>
</dbReference>
<name>A0A9K3KKK8_9STRA</name>
<feature type="domain" description="AAA+ ATPase" evidence="5">
    <location>
        <begin position="647"/>
        <end position="786"/>
    </location>
</feature>
<dbReference type="GO" id="GO:0030970">
    <property type="term" value="P:retrograde protein transport, ER to cytosol"/>
    <property type="evidence" value="ECO:0007669"/>
    <property type="project" value="TreeGrafter"/>
</dbReference>
<sequence>MRFASSSAVLAVAVASWDHVHASFSSFSRTTGIASHNDGHNMMAKSLTSTPTLARKTNGWFAATDLRGGSMAVEEEEETQPVNKKSKKKKKKKSSSSASKSTNSNGSSTKAKSSSPSSNTDLSMAILGSSNDRNSMQVFKYSSEEGHSVVGMTEAAMMEMGLFEGDTVSIKGKRGKKTLGSVAALSEIDITALSDGGAETSAIGMSSDAMKNVGVRAGDKVTITPAPNVKFGKAVLILPTANSLKLAGIKDVNDQDDIKIFDDYLAPYFANNFRPLYRGDTFKINGPKGELEFQAVEIDSVEEDGDTSCIVVEETIIECEGDPVEEMPDDLENAGYDQIGGASKHLAAVRELVELPLKHAELWRKLGINPPRGVLLTGPPGCGKTAMARAVAAETGAYFFVINGPEVISKRAGESETNLRRAFEDAEQNAEDYNGAIIFIDEIDSIAPKRENAGGEVEKRIVSQLLTLMDGLKPTSRVVVMAATNRPSVIEPALRRPGRFDRELDMGIPDEQGRLEILQIKTRDMRLGKDVDLEFLARGTHGYVGADIQQLCMEAALECIRSKMGLIDFDKDQVDKKILDSIVVEGKHFDYALGIVAPSSLRENQVEVPDVHWEDVGGLEDVKRELHETVQYPVEHAEKFIKFGMSPSKGVLFYGPPGCGKTLLAKAIANEAGANFISIKGPELLTQWFGESEANVRELFDKARAASPCILMFDEMDSIAKTRGSGGGGSSEAGDRVINQILTEIDGVGARKNVFVIGATNRPDILDPAVIRPGRLDQLIYIPLPDLKSRMAIFKAQLRKAPVDPEIDIEVLARSTHGFSGADIAEICTTASKLAIREAILDAEERAKKAEAASDEDDGEQADSSKSSGEATKAVGEKMLITKRHFNFAMSRARRSVSEKDLALFEEFAEKQKAGRGEAANNFKFGEGSGVDGEDALADEDLYS</sequence>
<keyword evidence="7" id="KW-0132">Cell division</keyword>
<feature type="domain" description="CDC48 N-terminal subdomain" evidence="6">
    <location>
        <begin position="135"/>
        <end position="229"/>
    </location>
</feature>
<evidence type="ECO:0000256" key="1">
    <source>
        <dbReference type="ARBA" id="ARBA00022741"/>
    </source>
</evidence>
<accession>A0A9K3KKK8</accession>
<dbReference type="Proteomes" id="UP000693970">
    <property type="component" value="Unassembled WGS sequence"/>
</dbReference>
<dbReference type="AlphaFoldDB" id="A0A9K3KKK8"/>
<evidence type="ECO:0000313" key="7">
    <source>
        <dbReference type="EMBL" id="KAG7345469.1"/>
    </source>
</evidence>
<feature type="region of interest" description="Disordered" evidence="3">
    <location>
        <begin position="71"/>
        <end position="126"/>
    </location>
</feature>
<keyword evidence="2" id="KW-0067">ATP-binding</keyword>
<dbReference type="InterPro" id="IPR050168">
    <property type="entry name" value="AAA_ATPase_domain"/>
</dbReference>
<feature type="compositionally biased region" description="Acidic residues" evidence="3">
    <location>
        <begin position="932"/>
        <end position="944"/>
    </location>
</feature>
<dbReference type="OrthoDB" id="27435at2759"/>
<gene>
    <name evidence="7" type="ORF">IV203_033000</name>
</gene>
<organism evidence="7 8">
    <name type="scientific">Nitzschia inconspicua</name>
    <dbReference type="NCBI Taxonomy" id="303405"/>
    <lineage>
        <taxon>Eukaryota</taxon>
        <taxon>Sar</taxon>
        <taxon>Stramenopiles</taxon>
        <taxon>Ochrophyta</taxon>
        <taxon>Bacillariophyta</taxon>
        <taxon>Bacillariophyceae</taxon>
        <taxon>Bacillariophycidae</taxon>
        <taxon>Bacillariales</taxon>
        <taxon>Bacillariaceae</taxon>
        <taxon>Nitzschia</taxon>
    </lineage>
</organism>
<reference evidence="7" key="1">
    <citation type="journal article" date="2021" name="Sci. Rep.">
        <title>Diploid genomic architecture of Nitzschia inconspicua, an elite biomass production diatom.</title>
        <authorList>
            <person name="Oliver A."/>
            <person name="Podell S."/>
            <person name="Pinowska A."/>
            <person name="Traller J.C."/>
            <person name="Smith S.R."/>
            <person name="McClure R."/>
            <person name="Beliaev A."/>
            <person name="Bohutskyi P."/>
            <person name="Hill E.A."/>
            <person name="Rabines A."/>
            <person name="Zheng H."/>
            <person name="Allen L.Z."/>
            <person name="Kuo A."/>
            <person name="Grigoriev I.V."/>
            <person name="Allen A.E."/>
            <person name="Hazlebeck D."/>
            <person name="Allen E.E."/>
        </authorList>
    </citation>
    <scope>NUCLEOTIDE SEQUENCE</scope>
    <source>
        <strain evidence="7">Hildebrandi</strain>
    </source>
</reference>
<dbReference type="InterPro" id="IPR003960">
    <property type="entry name" value="ATPase_AAA_CS"/>
</dbReference>
<dbReference type="FunFam" id="1.10.8.60:FF:000057">
    <property type="entry name" value="AAA family ATPase, CDC48 subfamily"/>
    <property type="match status" value="1"/>
</dbReference>
<feature type="compositionally biased region" description="Basic residues" evidence="3">
    <location>
        <begin position="84"/>
        <end position="94"/>
    </location>
</feature>
<protein>
    <submittedName>
        <fullName evidence="7">Cell division cycle protein 48</fullName>
    </submittedName>
</protein>
<dbReference type="GO" id="GO:0034098">
    <property type="term" value="C:VCP-NPL4-UFD1 AAA ATPase complex"/>
    <property type="evidence" value="ECO:0007669"/>
    <property type="project" value="TreeGrafter"/>
</dbReference>
<dbReference type="Pfam" id="PF17862">
    <property type="entry name" value="AAA_lid_3"/>
    <property type="match status" value="2"/>
</dbReference>
<dbReference type="GO" id="GO:0031593">
    <property type="term" value="F:polyubiquitin modification-dependent protein binding"/>
    <property type="evidence" value="ECO:0007669"/>
    <property type="project" value="TreeGrafter"/>
</dbReference>
<dbReference type="GO" id="GO:0016887">
    <property type="term" value="F:ATP hydrolysis activity"/>
    <property type="evidence" value="ECO:0007669"/>
    <property type="project" value="InterPro"/>
</dbReference>
<dbReference type="GO" id="GO:0051228">
    <property type="term" value="P:mitotic spindle disassembly"/>
    <property type="evidence" value="ECO:0007669"/>
    <property type="project" value="TreeGrafter"/>
</dbReference>
<dbReference type="GO" id="GO:0005634">
    <property type="term" value="C:nucleus"/>
    <property type="evidence" value="ECO:0007669"/>
    <property type="project" value="TreeGrafter"/>
</dbReference>
<dbReference type="PROSITE" id="PS00674">
    <property type="entry name" value="AAA"/>
    <property type="match status" value="1"/>
</dbReference>
<evidence type="ECO:0000259" key="5">
    <source>
        <dbReference type="SMART" id="SM00382"/>
    </source>
</evidence>
<evidence type="ECO:0000256" key="2">
    <source>
        <dbReference type="ARBA" id="ARBA00022840"/>
    </source>
</evidence>
<dbReference type="SMART" id="SM01073">
    <property type="entry name" value="CDC48_N"/>
    <property type="match status" value="1"/>
</dbReference>
<feature type="compositionally biased region" description="Low complexity" evidence="3">
    <location>
        <begin position="95"/>
        <end position="119"/>
    </location>
</feature>
<keyword evidence="4" id="KW-0732">Signal</keyword>
<dbReference type="GO" id="GO:0005829">
    <property type="term" value="C:cytosol"/>
    <property type="evidence" value="ECO:0007669"/>
    <property type="project" value="TreeGrafter"/>
</dbReference>
<dbReference type="FunFam" id="3.40.50.300:FF:002994">
    <property type="entry name" value="ATPase, AAA family protein"/>
    <property type="match status" value="1"/>
</dbReference>
<reference evidence="7" key="2">
    <citation type="submission" date="2021-04" db="EMBL/GenBank/DDBJ databases">
        <authorList>
            <person name="Podell S."/>
        </authorList>
    </citation>
    <scope>NUCLEOTIDE SEQUENCE</scope>
    <source>
        <strain evidence="7">Hildebrandi</strain>
    </source>
</reference>
<dbReference type="PANTHER" id="PTHR23077">
    <property type="entry name" value="AAA-FAMILY ATPASE"/>
    <property type="match status" value="1"/>
</dbReference>
<dbReference type="Pfam" id="PF00004">
    <property type="entry name" value="AAA"/>
    <property type="match status" value="2"/>
</dbReference>
<evidence type="ECO:0000313" key="8">
    <source>
        <dbReference type="Proteomes" id="UP000693970"/>
    </source>
</evidence>
<proteinExistence type="predicted"/>
<feature type="chain" id="PRO_5039918980" evidence="4">
    <location>
        <begin position="23"/>
        <end position="944"/>
    </location>
</feature>
<dbReference type="FunFam" id="3.40.50.300:FF:000048">
    <property type="entry name" value="Transitional endoplasmic reticulum ATPase"/>
    <property type="match status" value="1"/>
</dbReference>
<comment type="caution">
    <text evidence="7">The sequence shown here is derived from an EMBL/GenBank/DDBJ whole genome shotgun (WGS) entry which is preliminary data.</text>
</comment>
<dbReference type="GO" id="GO:0097352">
    <property type="term" value="P:autophagosome maturation"/>
    <property type="evidence" value="ECO:0007669"/>
    <property type="project" value="TreeGrafter"/>
</dbReference>
<feature type="signal peptide" evidence="4">
    <location>
        <begin position="1"/>
        <end position="22"/>
    </location>
</feature>
<dbReference type="SMART" id="SM00382">
    <property type="entry name" value="AAA"/>
    <property type="match status" value="2"/>
</dbReference>